<feature type="modified residue" description="N6-(pyridoxal phosphate)lysine" evidence="4">
    <location>
        <position position="186"/>
    </location>
</feature>
<keyword evidence="7" id="KW-1185">Reference proteome</keyword>
<proteinExistence type="inferred from homology"/>
<dbReference type="InterPro" id="IPR015422">
    <property type="entry name" value="PyrdxlP-dep_Trfase_small"/>
</dbReference>
<sequence length="365" mass="38698">MKIPFVDLKAQYQSIKNEVDAAIATVVDSSAFVGGNAVSAFEQAFAAFVGTPHCIGVGNGTDALTLALRGLGVGPGDEVITVANSFIASSEAISNAGASPVFVDCDPATCNIDVAALGRAITPRTRAIVPVHLYGRPADMAAIMDLARRHGLKVVEDCAQAHGATLDGRMIGTFGDAAAFSFYPGKNLGAYGDAGAVITNDDDLARRVRMTANHGRMSKYDHEFEGVNSRLDGLQAAVLTVKLRHLPAWTEARRRVAARYLANLADSGLPLPSDPAGGRHVYHLFVIRLAERQRVQAALAEAGIATGIHYPIALPNLTAYAHLGHRPQDFPVASAYQDQVLSLPMYPELTDAQIDHVCDHLKAAL</sequence>
<dbReference type="STRING" id="1437059.A6A05_00395"/>
<dbReference type="PANTHER" id="PTHR30244">
    <property type="entry name" value="TRANSAMINASE"/>
    <property type="match status" value="1"/>
</dbReference>
<evidence type="ECO:0000256" key="3">
    <source>
        <dbReference type="PIRSR" id="PIRSR000390-1"/>
    </source>
</evidence>
<evidence type="ECO:0000256" key="1">
    <source>
        <dbReference type="ARBA" id="ARBA00022898"/>
    </source>
</evidence>
<comment type="caution">
    <text evidence="6">The sequence shown here is derived from an EMBL/GenBank/DDBJ whole genome shotgun (WGS) entry which is preliminary data.</text>
</comment>
<dbReference type="Proteomes" id="UP000078543">
    <property type="component" value="Unassembled WGS sequence"/>
</dbReference>
<dbReference type="Gene3D" id="3.40.640.10">
    <property type="entry name" value="Type I PLP-dependent aspartate aminotransferase-like (Major domain)"/>
    <property type="match status" value="1"/>
</dbReference>
<dbReference type="Pfam" id="PF01041">
    <property type="entry name" value="DegT_DnrJ_EryC1"/>
    <property type="match status" value="1"/>
</dbReference>
<dbReference type="FunFam" id="3.40.640.10:FF:000089">
    <property type="entry name" value="Aminotransferase, DegT/DnrJ/EryC1/StrS family"/>
    <property type="match status" value="1"/>
</dbReference>
<dbReference type="GO" id="GO:0008483">
    <property type="term" value="F:transaminase activity"/>
    <property type="evidence" value="ECO:0007669"/>
    <property type="project" value="TreeGrafter"/>
</dbReference>
<organism evidence="6 7">
    <name type="scientific">Magnetospirillum moscoviense</name>
    <dbReference type="NCBI Taxonomy" id="1437059"/>
    <lineage>
        <taxon>Bacteria</taxon>
        <taxon>Pseudomonadati</taxon>
        <taxon>Pseudomonadota</taxon>
        <taxon>Alphaproteobacteria</taxon>
        <taxon>Rhodospirillales</taxon>
        <taxon>Rhodospirillaceae</taxon>
        <taxon>Magnetospirillum</taxon>
    </lineage>
</organism>
<dbReference type="AlphaFoldDB" id="A0A178MYX1"/>
<dbReference type="InterPro" id="IPR015421">
    <property type="entry name" value="PyrdxlP-dep_Trfase_major"/>
</dbReference>
<dbReference type="PIRSF" id="PIRSF000390">
    <property type="entry name" value="PLP_StrS"/>
    <property type="match status" value="1"/>
</dbReference>
<gene>
    <name evidence="6" type="ORF">A6A05_00395</name>
</gene>
<evidence type="ECO:0000313" key="7">
    <source>
        <dbReference type="Proteomes" id="UP000078543"/>
    </source>
</evidence>
<keyword evidence="1 4" id="KW-0663">Pyridoxal phosphate</keyword>
<comment type="similarity">
    <text evidence="2 5">Belongs to the DegT/DnrJ/EryC1 family.</text>
</comment>
<dbReference type="GO" id="GO:0000271">
    <property type="term" value="P:polysaccharide biosynthetic process"/>
    <property type="evidence" value="ECO:0007669"/>
    <property type="project" value="TreeGrafter"/>
</dbReference>
<evidence type="ECO:0000256" key="5">
    <source>
        <dbReference type="RuleBase" id="RU004508"/>
    </source>
</evidence>
<dbReference type="InterPro" id="IPR015424">
    <property type="entry name" value="PyrdxlP-dep_Trfase"/>
</dbReference>
<reference evidence="6 7" key="1">
    <citation type="submission" date="2016-04" db="EMBL/GenBank/DDBJ databases">
        <title>Draft genome sequence of freshwater magnetotactic bacteria Magnetospirillum marisnigri SP-1 and Magnetospirillum moscoviense BB-1.</title>
        <authorList>
            <person name="Koziaeva V."/>
            <person name="Dziuba M.V."/>
            <person name="Ivanov T.M."/>
            <person name="Kuznetsov B."/>
            <person name="Grouzdev D.S."/>
        </authorList>
    </citation>
    <scope>NUCLEOTIDE SEQUENCE [LARGE SCALE GENOMIC DNA]</scope>
    <source>
        <strain evidence="6 7">BB-1</strain>
    </source>
</reference>
<name>A0A178MYX1_9PROT</name>
<dbReference type="RefSeq" id="WP_068498117.1">
    <property type="nucleotide sequence ID" value="NZ_LWQU01000104.1"/>
</dbReference>
<dbReference type="Gene3D" id="3.90.1150.10">
    <property type="entry name" value="Aspartate Aminotransferase, domain 1"/>
    <property type="match status" value="1"/>
</dbReference>
<evidence type="ECO:0000256" key="4">
    <source>
        <dbReference type="PIRSR" id="PIRSR000390-2"/>
    </source>
</evidence>
<dbReference type="GO" id="GO:0030170">
    <property type="term" value="F:pyridoxal phosphate binding"/>
    <property type="evidence" value="ECO:0007669"/>
    <property type="project" value="UniProtKB-ARBA"/>
</dbReference>
<dbReference type="EMBL" id="LWQU01000104">
    <property type="protein sequence ID" value="OAN55054.1"/>
    <property type="molecule type" value="Genomic_DNA"/>
</dbReference>
<protein>
    <submittedName>
        <fullName evidence="6">Erythromycin biosynthesis sensory transduction protein eryC1</fullName>
    </submittedName>
</protein>
<dbReference type="OrthoDB" id="9768668at2"/>
<dbReference type="CDD" id="cd00616">
    <property type="entry name" value="AHBA_syn"/>
    <property type="match status" value="1"/>
</dbReference>
<evidence type="ECO:0000256" key="2">
    <source>
        <dbReference type="ARBA" id="ARBA00037999"/>
    </source>
</evidence>
<accession>A0A178MYX1</accession>
<dbReference type="InterPro" id="IPR000653">
    <property type="entry name" value="DegT/StrS_aminotransferase"/>
</dbReference>
<dbReference type="PANTHER" id="PTHR30244:SF36">
    <property type="entry name" value="3-OXO-GLUCOSE-6-PHOSPHATE:GLUTAMATE AMINOTRANSFERASE"/>
    <property type="match status" value="1"/>
</dbReference>
<evidence type="ECO:0000313" key="6">
    <source>
        <dbReference type="EMBL" id="OAN55054.1"/>
    </source>
</evidence>
<dbReference type="SUPFAM" id="SSF53383">
    <property type="entry name" value="PLP-dependent transferases"/>
    <property type="match status" value="1"/>
</dbReference>
<feature type="active site" description="Proton acceptor" evidence="3">
    <location>
        <position position="186"/>
    </location>
</feature>